<dbReference type="EMBL" id="GDHF01023183">
    <property type="protein sequence ID" value="JAI29131.1"/>
    <property type="molecule type" value="Transcribed_RNA"/>
</dbReference>
<gene>
    <name evidence="1" type="ORF">c0_g1_i1</name>
</gene>
<name>A0A0K8URB4_BACLA</name>
<organism evidence="1">
    <name type="scientific">Bactrocera latifrons</name>
    <name type="common">Malaysian fruit fly</name>
    <name type="synonym">Chaetodacus latifrons</name>
    <dbReference type="NCBI Taxonomy" id="174628"/>
    <lineage>
        <taxon>Eukaryota</taxon>
        <taxon>Metazoa</taxon>
        <taxon>Ecdysozoa</taxon>
        <taxon>Arthropoda</taxon>
        <taxon>Hexapoda</taxon>
        <taxon>Insecta</taxon>
        <taxon>Pterygota</taxon>
        <taxon>Neoptera</taxon>
        <taxon>Endopterygota</taxon>
        <taxon>Diptera</taxon>
        <taxon>Brachycera</taxon>
        <taxon>Muscomorpha</taxon>
        <taxon>Tephritoidea</taxon>
        <taxon>Tephritidae</taxon>
        <taxon>Bactrocera</taxon>
        <taxon>Bactrocera</taxon>
    </lineage>
</organism>
<protein>
    <submittedName>
        <fullName evidence="1">Uncharacterized protein</fullName>
    </submittedName>
</protein>
<accession>A0A0K8URB4</accession>
<proteinExistence type="predicted"/>
<reference evidence="1" key="1">
    <citation type="submission" date="2015-06" db="EMBL/GenBank/DDBJ databases">
        <authorList>
            <person name="Hoefler B.C."/>
            <person name="Straight P.D."/>
        </authorList>
    </citation>
    <scope>NUCLEOTIDE SEQUENCE</scope>
</reference>
<sequence>MATNNALLIKELSDDIVSIHSSISEKSLRNNIKTEHEQQLEVHTDVPKLLQTIKELRNKLRYLQFVECVHFHKIESRTSTIPGVAETLARSERLSDRPKKKKSRARLSLLNKLIM</sequence>
<dbReference type="AlphaFoldDB" id="A0A0K8URB4"/>
<evidence type="ECO:0000313" key="1">
    <source>
        <dbReference type="EMBL" id="JAI29131.1"/>
    </source>
</evidence>